<evidence type="ECO:0000313" key="4">
    <source>
        <dbReference type="Proteomes" id="UP000694560"/>
    </source>
</evidence>
<dbReference type="InterPro" id="IPR051944">
    <property type="entry name" value="BEACH_domain_protein"/>
</dbReference>
<dbReference type="Proteomes" id="UP000694560">
    <property type="component" value="Unplaced"/>
</dbReference>
<name>A0A8C5TBP8_9PASS</name>
<dbReference type="OrthoDB" id="26681at2759"/>
<dbReference type="Ensembl" id="ENSMCST00000005273.1">
    <property type="protein sequence ID" value="ENSMCSP00000005157.1"/>
    <property type="gene ID" value="ENSMCSG00000003740.1"/>
</dbReference>
<dbReference type="PANTHER" id="PTHR46108">
    <property type="entry name" value="BLUE CHEESE"/>
    <property type="match status" value="1"/>
</dbReference>
<keyword evidence="1 2" id="KW-0853">WD repeat</keyword>
<dbReference type="PROSITE" id="PS50082">
    <property type="entry name" value="WD_REPEATS_2"/>
    <property type="match status" value="1"/>
</dbReference>
<dbReference type="SMART" id="SM00320">
    <property type="entry name" value="WD40"/>
    <property type="match status" value="3"/>
</dbReference>
<evidence type="ECO:0000256" key="1">
    <source>
        <dbReference type="ARBA" id="ARBA00022574"/>
    </source>
</evidence>
<organism evidence="3 4">
    <name type="scientific">Malurus cyaneus samueli</name>
    <dbReference type="NCBI Taxonomy" id="2593467"/>
    <lineage>
        <taxon>Eukaryota</taxon>
        <taxon>Metazoa</taxon>
        <taxon>Chordata</taxon>
        <taxon>Craniata</taxon>
        <taxon>Vertebrata</taxon>
        <taxon>Euteleostomi</taxon>
        <taxon>Archelosauria</taxon>
        <taxon>Archosauria</taxon>
        <taxon>Dinosauria</taxon>
        <taxon>Saurischia</taxon>
        <taxon>Theropoda</taxon>
        <taxon>Coelurosauria</taxon>
        <taxon>Aves</taxon>
        <taxon>Neognathae</taxon>
        <taxon>Neoaves</taxon>
        <taxon>Telluraves</taxon>
        <taxon>Australaves</taxon>
        <taxon>Passeriformes</taxon>
        <taxon>Meliphagoidea</taxon>
        <taxon>Maluridae</taxon>
        <taxon>Malurus</taxon>
    </lineage>
</organism>
<dbReference type="InterPro" id="IPR036322">
    <property type="entry name" value="WD40_repeat_dom_sf"/>
</dbReference>
<reference evidence="3" key="2">
    <citation type="submission" date="2025-09" db="UniProtKB">
        <authorList>
            <consortium name="Ensembl"/>
        </authorList>
    </citation>
    <scope>IDENTIFICATION</scope>
</reference>
<dbReference type="PROSITE" id="PS50294">
    <property type="entry name" value="WD_REPEATS_REGION"/>
    <property type="match status" value="1"/>
</dbReference>
<keyword evidence="4" id="KW-1185">Reference proteome</keyword>
<dbReference type="GO" id="GO:0019882">
    <property type="term" value="P:antigen processing and presentation"/>
    <property type="evidence" value="ECO:0007669"/>
    <property type="project" value="TreeGrafter"/>
</dbReference>
<dbReference type="InterPro" id="IPR015943">
    <property type="entry name" value="WD40/YVTN_repeat-like_dom_sf"/>
</dbReference>
<dbReference type="SUPFAM" id="SSF50978">
    <property type="entry name" value="WD40 repeat-like"/>
    <property type="match status" value="1"/>
</dbReference>
<dbReference type="Pfam" id="PF00400">
    <property type="entry name" value="WD40"/>
    <property type="match status" value="2"/>
</dbReference>
<feature type="repeat" description="WD" evidence="2">
    <location>
        <begin position="141"/>
        <end position="182"/>
    </location>
</feature>
<reference evidence="3" key="1">
    <citation type="submission" date="2025-08" db="UniProtKB">
        <authorList>
            <consortium name="Ensembl"/>
        </authorList>
    </citation>
    <scope>IDENTIFICATION</scope>
</reference>
<dbReference type="Gene3D" id="2.130.10.10">
    <property type="entry name" value="YVTN repeat-like/Quinoprotein amine dehydrogenase"/>
    <property type="match status" value="1"/>
</dbReference>
<proteinExistence type="predicted"/>
<evidence type="ECO:0000313" key="3">
    <source>
        <dbReference type="Ensembl" id="ENSMCSP00000005157.1"/>
    </source>
</evidence>
<evidence type="ECO:0000256" key="2">
    <source>
        <dbReference type="PROSITE-ProRule" id="PRU00221"/>
    </source>
</evidence>
<sequence>MWDLQPLHTRWSRRKVNINALNQTELNVFSVLPDYPKGAIGHIVHTEKGILAVEKNKILIPPLWSKTFCWGFDDFTCCFGNYGSDKNVITFECMADWGKCLCAVCPSATTIITSGTSSVVCVWEFSLVKDKVKCLNLRQALYGHTQAVTCLAASVTYSIFVSGSDDRTCIIWDLNQLTSIKQLPAHEESLASVGDIISCAGSYLYLWTVNGQLLASISTACSPSCHMVCCCFAEVMDWDTRSIIITGSTDGVVRVDHTCQPSCGKHLVLCRELNPSLALTGKASRTSPAVTALAVSRNSSKLLVGDDWGRICCWSVDG</sequence>
<dbReference type="PANTHER" id="PTHR46108:SF3">
    <property type="entry name" value="WD REPEAT- AND FYVE DOMAIN-CONTAINING PROTEIN 4"/>
    <property type="match status" value="1"/>
</dbReference>
<dbReference type="AlphaFoldDB" id="A0A8C5TBP8"/>
<dbReference type="InterPro" id="IPR001680">
    <property type="entry name" value="WD40_rpt"/>
</dbReference>
<protein>
    <submittedName>
        <fullName evidence="3">Uncharacterized protein</fullName>
    </submittedName>
</protein>
<accession>A0A8C5TBP8</accession>